<organism evidence="1">
    <name type="scientific">bioreactor metagenome</name>
    <dbReference type="NCBI Taxonomy" id="1076179"/>
    <lineage>
        <taxon>unclassified sequences</taxon>
        <taxon>metagenomes</taxon>
        <taxon>ecological metagenomes</taxon>
    </lineage>
</organism>
<name>A0A644WYY1_9ZZZZ</name>
<gene>
    <name evidence="1" type="ORF">SDC9_55348</name>
</gene>
<reference evidence="1" key="1">
    <citation type="submission" date="2019-08" db="EMBL/GenBank/DDBJ databases">
        <authorList>
            <person name="Kucharzyk K."/>
            <person name="Murdoch R.W."/>
            <person name="Higgins S."/>
            <person name="Loffler F."/>
        </authorList>
    </citation>
    <scope>NUCLEOTIDE SEQUENCE</scope>
</reference>
<evidence type="ECO:0000313" key="1">
    <source>
        <dbReference type="EMBL" id="MPM09032.1"/>
    </source>
</evidence>
<comment type="caution">
    <text evidence="1">The sequence shown here is derived from an EMBL/GenBank/DDBJ whole genome shotgun (WGS) entry which is preliminary data.</text>
</comment>
<sequence>MHHFKTEKPEKMRKFILLIIFLPMSLGLLADVGDSYRYKAKLNLTDNREITGYFYFHTYEKGFNQAKTDFKTYILTYYHFPITIYENIKTIEINQYLTVDFAIEGSGIAIKKNEIISLILIGELETEVGSRLIEVNKTEFGLINQDFVCTESYYNESFAIASTIYFLSWSSKNKLTEIRNEMAKNIDRLLLIDNNEQSINKYIEKKRIELMEKGIVLFRYDGAV</sequence>
<accession>A0A644WYY1</accession>
<protein>
    <submittedName>
        <fullName evidence="1">Uncharacterized protein</fullName>
    </submittedName>
</protein>
<dbReference type="AlphaFoldDB" id="A0A644WYY1"/>
<dbReference type="EMBL" id="VSSQ01001521">
    <property type="protein sequence ID" value="MPM09032.1"/>
    <property type="molecule type" value="Genomic_DNA"/>
</dbReference>
<proteinExistence type="predicted"/>